<dbReference type="PIRSF" id="PIRSF033093">
    <property type="entry name" value="UCP_ML1119"/>
    <property type="match status" value="1"/>
</dbReference>
<dbReference type="RefSeq" id="WP_004600834.1">
    <property type="nucleotide sequence ID" value="NZ_HF541866.1"/>
</dbReference>
<dbReference type="Pfam" id="PF00149">
    <property type="entry name" value="Metallophos"/>
    <property type="match status" value="1"/>
</dbReference>
<dbReference type="EMBL" id="AHAE01000040">
    <property type="protein sequence ID" value="EJZ82178.1"/>
    <property type="molecule type" value="Genomic_DNA"/>
</dbReference>
<evidence type="ECO:0000313" key="2">
    <source>
        <dbReference type="EMBL" id="CCI83327.1"/>
    </source>
</evidence>
<dbReference type="Proteomes" id="UP000006078">
    <property type="component" value="Unassembled WGS sequence"/>
</dbReference>
<proteinExistence type="predicted"/>
<dbReference type="AlphaFoldDB" id="I7L8N6"/>
<dbReference type="Gene3D" id="3.60.21.10">
    <property type="match status" value="1"/>
</dbReference>
<dbReference type="Proteomes" id="UP000011016">
    <property type="component" value="Unassembled WGS sequence"/>
</dbReference>
<evidence type="ECO:0000313" key="5">
    <source>
        <dbReference type="Proteomes" id="UP000011016"/>
    </source>
</evidence>
<keyword evidence="4" id="KW-1185">Reference proteome</keyword>
<reference evidence="2 5" key="1">
    <citation type="journal article" date="2012" name="J. Bacteriol.">
        <title>Draft Genome Sequence of Turicella otitidis ATCC 51513, Isolated from Middle Ear Fluid from a Child with Otitis Media.</title>
        <authorList>
            <person name="Brinkrolf K."/>
            <person name="Schneider J."/>
            <person name="Knecht M."/>
            <person name="Ruckert C."/>
            <person name="Tauch A."/>
        </authorList>
    </citation>
    <scope>NUCLEOTIDE SEQUENCE [LARGE SCALE GENOMIC DNA]</scope>
    <source>
        <strain evidence="2 5">ATCC 51513</strain>
    </source>
</reference>
<dbReference type="InterPro" id="IPR029052">
    <property type="entry name" value="Metallo-depent_PP-like"/>
</dbReference>
<dbReference type="GO" id="GO:0016787">
    <property type="term" value="F:hydrolase activity"/>
    <property type="evidence" value="ECO:0007669"/>
    <property type="project" value="InterPro"/>
</dbReference>
<accession>I7L8N6</accession>
<sequence length="387" mass="42415">MVRTRFIHSSDLQLGMTRAFLKDDGQVRFADDRRSAITRLGELARKHGAEFIVLAGDVFDKPSVDDATWQRAAAALAALPVPTFIVPGNHDPLSADSLYRDEERRLPDPVRVLAGYEPVAVPGLDSVEVAGAPVPTKDPGRDLVAEALDHLGPTDSVRVLVGHGPVTDFGDHAAERIDIDRAERALDERVVDYVALGDTHSATRIGETGKIWYSGAPEATDFHRVDAGAAEGKGESNSGKALLVDVDKEPGRPADVAVEELEVGRWRLEELSAELNSAGDVERFLERLDGYPPERERVVVRYALSGALSLEERVRLDEGLARLAPRFSNLYPHERYMDLHTAPTEGEIDDLQITGFTRDALDELVERGEDGAVRLLVRLLAAERKES</sequence>
<dbReference type="PANTHER" id="PTHR30337">
    <property type="entry name" value="COMPONENT OF ATP-DEPENDENT DSDNA EXONUCLEASE"/>
    <property type="match status" value="1"/>
</dbReference>
<feature type="domain" description="Calcineurin-like phosphoesterase" evidence="1">
    <location>
        <begin position="5"/>
        <end position="201"/>
    </location>
</feature>
<evidence type="ECO:0000313" key="3">
    <source>
        <dbReference type="EMBL" id="EJZ82178.1"/>
    </source>
</evidence>
<organism evidence="2 5">
    <name type="scientific">Corynebacterium otitidis ATCC 51513</name>
    <dbReference type="NCBI Taxonomy" id="883169"/>
    <lineage>
        <taxon>Bacteria</taxon>
        <taxon>Bacillati</taxon>
        <taxon>Actinomycetota</taxon>
        <taxon>Actinomycetes</taxon>
        <taxon>Mycobacteriales</taxon>
        <taxon>Corynebacteriaceae</taxon>
        <taxon>Corynebacterium</taxon>
    </lineage>
</organism>
<reference evidence="3 4" key="2">
    <citation type="submission" date="2012-08" db="EMBL/GenBank/DDBJ databases">
        <title>The Genome Sequence of Turicella otitidis ATCC 51513.</title>
        <authorList>
            <consortium name="The Broad Institute Genome Sequencing Platform"/>
            <person name="Earl A."/>
            <person name="Ward D."/>
            <person name="Feldgarden M."/>
            <person name="Gevers D."/>
            <person name="Huys G."/>
            <person name="Walker B."/>
            <person name="Young S.K."/>
            <person name="Zeng Q."/>
            <person name="Gargeya S."/>
            <person name="Fitzgerald M."/>
            <person name="Haas B."/>
            <person name="Abouelleil A."/>
            <person name="Alvarado L."/>
            <person name="Arachchi H.M."/>
            <person name="Berlin A.M."/>
            <person name="Chapman S.B."/>
            <person name="Goldberg J."/>
            <person name="Griggs A."/>
            <person name="Gujja S."/>
            <person name="Hansen M."/>
            <person name="Howarth C."/>
            <person name="Imamovic A."/>
            <person name="Larimer J."/>
            <person name="McCowen C."/>
            <person name="Montmayeur A."/>
            <person name="Murphy C."/>
            <person name="Neiman D."/>
            <person name="Pearson M."/>
            <person name="Priest M."/>
            <person name="Roberts A."/>
            <person name="Saif S."/>
            <person name="Shea T."/>
            <person name="Sisk P."/>
            <person name="Sykes S."/>
            <person name="Wortman J."/>
            <person name="Nusbaum C."/>
            <person name="Birren B."/>
        </authorList>
    </citation>
    <scope>NUCLEOTIDE SEQUENCE [LARGE SCALE GENOMIC DNA]</scope>
    <source>
        <strain evidence="3 4">ATCC 51513</strain>
    </source>
</reference>
<dbReference type="eggNOG" id="COG0420">
    <property type="taxonomic scope" value="Bacteria"/>
</dbReference>
<evidence type="ECO:0000313" key="4">
    <source>
        <dbReference type="Proteomes" id="UP000006078"/>
    </source>
</evidence>
<dbReference type="OrthoDB" id="9773856at2"/>
<dbReference type="PANTHER" id="PTHR30337:SF0">
    <property type="entry name" value="NUCLEASE SBCCD SUBUNIT D"/>
    <property type="match status" value="1"/>
</dbReference>
<name>I7L8N6_9CORY</name>
<dbReference type="SUPFAM" id="SSF56300">
    <property type="entry name" value="Metallo-dependent phosphatases"/>
    <property type="match status" value="1"/>
</dbReference>
<dbReference type="InterPro" id="IPR014577">
    <property type="entry name" value="UCP033093_metalloPase"/>
</dbReference>
<dbReference type="STRING" id="29321.AAV33_04885"/>
<dbReference type="EMBL" id="CAJZ01000092">
    <property type="protein sequence ID" value="CCI83327.1"/>
    <property type="molecule type" value="Genomic_DNA"/>
</dbReference>
<dbReference type="HOGENOM" id="CLU_026621_1_0_11"/>
<gene>
    <name evidence="2" type="ORF">BN46_0590</name>
    <name evidence="3" type="ORF">HMPREF9719_00944</name>
</gene>
<dbReference type="InterPro" id="IPR004843">
    <property type="entry name" value="Calcineurin-like_PHP"/>
</dbReference>
<comment type="caution">
    <text evidence="2">The sequence shown here is derived from an EMBL/GenBank/DDBJ whole genome shotgun (WGS) entry which is preliminary data.</text>
</comment>
<dbReference type="InterPro" id="IPR050535">
    <property type="entry name" value="DNA_Repair-Maintenance_Comp"/>
</dbReference>
<protein>
    <recommendedName>
        <fullName evidence="1">Calcineurin-like phosphoesterase domain-containing protein</fullName>
    </recommendedName>
</protein>
<evidence type="ECO:0000259" key="1">
    <source>
        <dbReference type="Pfam" id="PF00149"/>
    </source>
</evidence>